<dbReference type="RefSeq" id="WP_006264828.1">
    <property type="nucleotide sequence ID" value="NZ_CP068108.1"/>
</dbReference>
<reference evidence="1 2" key="1">
    <citation type="submission" date="2021-01" db="EMBL/GenBank/DDBJ databases">
        <title>FDA dAtabase for Regulatory Grade micrObial Sequences (FDA-ARGOS): Supporting development and validation of Infectious Disease Dx tests.</title>
        <authorList>
            <person name="Sproer C."/>
            <person name="Gronow S."/>
            <person name="Severitt S."/>
            <person name="Schroder I."/>
            <person name="Tallon L."/>
            <person name="Sadzewicz L."/>
            <person name="Zhao X."/>
            <person name="Boylan J."/>
            <person name="Ott S."/>
            <person name="Bowen H."/>
            <person name="Vavikolanu K."/>
            <person name="Mehta A."/>
            <person name="Aluvathingal J."/>
            <person name="Nadendla S."/>
            <person name="Lowell S."/>
            <person name="Myers T."/>
            <person name="Yan Y."/>
            <person name="Sichtig H."/>
        </authorList>
    </citation>
    <scope>NUCLEOTIDE SEQUENCE [LARGE SCALE GENOMIC DNA]</scope>
    <source>
        <strain evidence="1 2">FDAARGOS_1131</strain>
    </source>
</reference>
<protein>
    <submittedName>
        <fullName evidence="1">TonB-dependent receptor</fullName>
    </submittedName>
</protein>
<evidence type="ECO:0000313" key="2">
    <source>
        <dbReference type="Proteomes" id="UP000596202"/>
    </source>
</evidence>
<dbReference type="SUPFAM" id="SSF56935">
    <property type="entry name" value="Porins"/>
    <property type="match status" value="1"/>
</dbReference>
<dbReference type="Proteomes" id="UP000596202">
    <property type="component" value="Chromosome"/>
</dbReference>
<dbReference type="GeneID" id="93529328"/>
<name>A0A9Q7E8C5_MYROD</name>
<accession>A0A9Q7E8C5</accession>
<keyword evidence="1" id="KW-0675">Receptor</keyword>
<proteinExistence type="predicted"/>
<organism evidence="1 2">
    <name type="scientific">Myroides odoratus</name>
    <name type="common">Flavobacterium odoratum</name>
    <dbReference type="NCBI Taxonomy" id="256"/>
    <lineage>
        <taxon>Bacteria</taxon>
        <taxon>Pseudomonadati</taxon>
        <taxon>Bacteroidota</taxon>
        <taxon>Flavobacteriia</taxon>
        <taxon>Flavobacteriales</taxon>
        <taxon>Flavobacteriaceae</taxon>
        <taxon>Myroides</taxon>
    </lineage>
</organism>
<dbReference type="OrthoDB" id="603275at2"/>
<dbReference type="InterPro" id="IPR008969">
    <property type="entry name" value="CarboxyPept-like_regulatory"/>
</dbReference>
<evidence type="ECO:0000313" key="1">
    <source>
        <dbReference type="EMBL" id="QQT99791.1"/>
    </source>
</evidence>
<dbReference type="EMBL" id="CP068108">
    <property type="protein sequence ID" value="QQT99791.1"/>
    <property type="molecule type" value="Genomic_DNA"/>
</dbReference>
<gene>
    <name evidence="1" type="ORF">I6I88_16730</name>
</gene>
<dbReference type="AlphaFoldDB" id="A0A9Q7E8C5"/>
<sequence length="872" mass="100700">MGQQRIQGRIANTSNTPIEGAIISLVKAETEEVIQYTQSNTAGVFEMTLPTPSPNLNLHIQHLDYALYRHALVFPVPYLNLTLLEQQTELEEIFIKPTPITQRNDTLSYRVESFATKTDRVLEDVLKRLPGIEITTAGQIKYQGENINRFYVEGLDLIQGRYTAITKAISPDDISRVDVYEDHQPIKMLDGKVATGKPALNIRLKNKVSRAGTAKIGGGFSPFIWDVALSPMLFSRNFQTLGSYETNNTGSTLVTKMNNLYSFEEYDTFLYSPTNTPFLQIATNADPSIKQNRYWFNKSHLGNLNVLQKFKNNWELTGTLYYLNENNDANDRVQTTTIHYLNPTLGTSEPITYERTTSSRAAKEILNAEFTLTQNQKQNYTKNKTTIRVSKDKTRGDLMVNTPENLIQQKVNAPIFQLQNTLSTLIPLTEKHWINFRSLLDFSNSKEEYAASPTALFNLDNPDLASYQSLSQHYDNQSFYTKNAVAYVWRQHAWTFSEEYNFTFQQTHFNTDLYGSETGFWSPIPGDYHNQLRYQTSSNALHSKISFKAKRWSFNLNLPLNWTTASLIDKENNKRDSNRKLFLSPTFYAQYVASLYWTFKGNIAYKSVFTPLNQLYSSTVLNELNFSAYTNRILSNHRFTSKIETNYKDPFTGWFAYFNLEYAEQQNPILFSQEIGENGQQVIQAIEQNNTQTTQRLELNINKLIEPISTTLKGNFSHSRNKNPMLINQAHNTVRTHQNTYRFSLANTSFTWLNIDYSFSYQQTKNKDFSSSKSAKTTHDATLSLLPFAQHTLLTTLAYQQDHIQQQSFSNTFVDLTYRYTFSKRKIDLELAWTNIFNYKEYNQVIINDIMTNVMQAPIRPRQFMASIRFSF</sequence>
<dbReference type="SUPFAM" id="SSF49464">
    <property type="entry name" value="Carboxypeptidase regulatory domain-like"/>
    <property type="match status" value="1"/>
</dbReference>